<dbReference type="EMBL" id="MU277201">
    <property type="protein sequence ID" value="KAI0063857.1"/>
    <property type="molecule type" value="Genomic_DNA"/>
</dbReference>
<reference evidence="1" key="1">
    <citation type="submission" date="2021-03" db="EMBL/GenBank/DDBJ databases">
        <authorList>
            <consortium name="DOE Joint Genome Institute"/>
            <person name="Ahrendt S."/>
            <person name="Looney B.P."/>
            <person name="Miyauchi S."/>
            <person name="Morin E."/>
            <person name="Drula E."/>
            <person name="Courty P.E."/>
            <person name="Chicoki N."/>
            <person name="Fauchery L."/>
            <person name="Kohler A."/>
            <person name="Kuo A."/>
            <person name="Labutti K."/>
            <person name="Pangilinan J."/>
            <person name="Lipzen A."/>
            <person name="Riley R."/>
            <person name="Andreopoulos W."/>
            <person name="He G."/>
            <person name="Johnson J."/>
            <person name="Barry K.W."/>
            <person name="Grigoriev I.V."/>
            <person name="Nagy L."/>
            <person name="Hibbett D."/>
            <person name="Henrissat B."/>
            <person name="Matheny P.B."/>
            <person name="Labbe J."/>
            <person name="Martin F."/>
        </authorList>
    </citation>
    <scope>NUCLEOTIDE SEQUENCE</scope>
    <source>
        <strain evidence="1">HHB10654</strain>
    </source>
</reference>
<gene>
    <name evidence="1" type="ORF">BV25DRAFT_368207</name>
</gene>
<keyword evidence="2" id="KW-1185">Reference proteome</keyword>
<accession>A0ACB8T5S0</accession>
<reference evidence="1" key="2">
    <citation type="journal article" date="2022" name="New Phytol.">
        <title>Evolutionary transition to the ectomycorrhizal habit in the genomes of a hyperdiverse lineage of mushroom-forming fungi.</title>
        <authorList>
            <person name="Looney B."/>
            <person name="Miyauchi S."/>
            <person name="Morin E."/>
            <person name="Drula E."/>
            <person name="Courty P.E."/>
            <person name="Kohler A."/>
            <person name="Kuo A."/>
            <person name="LaButti K."/>
            <person name="Pangilinan J."/>
            <person name="Lipzen A."/>
            <person name="Riley R."/>
            <person name="Andreopoulos W."/>
            <person name="He G."/>
            <person name="Johnson J."/>
            <person name="Nolan M."/>
            <person name="Tritt A."/>
            <person name="Barry K.W."/>
            <person name="Grigoriev I.V."/>
            <person name="Nagy L.G."/>
            <person name="Hibbett D."/>
            <person name="Henrissat B."/>
            <person name="Matheny P.B."/>
            <person name="Labbe J."/>
            <person name="Martin F.M."/>
        </authorList>
    </citation>
    <scope>NUCLEOTIDE SEQUENCE</scope>
    <source>
        <strain evidence="1">HHB10654</strain>
    </source>
</reference>
<evidence type="ECO:0000313" key="1">
    <source>
        <dbReference type="EMBL" id="KAI0063857.1"/>
    </source>
</evidence>
<name>A0ACB8T5S0_9AGAM</name>
<organism evidence="1 2">
    <name type="scientific">Artomyces pyxidatus</name>
    <dbReference type="NCBI Taxonomy" id="48021"/>
    <lineage>
        <taxon>Eukaryota</taxon>
        <taxon>Fungi</taxon>
        <taxon>Dikarya</taxon>
        <taxon>Basidiomycota</taxon>
        <taxon>Agaricomycotina</taxon>
        <taxon>Agaricomycetes</taxon>
        <taxon>Russulales</taxon>
        <taxon>Auriscalpiaceae</taxon>
        <taxon>Artomyces</taxon>
    </lineage>
</organism>
<dbReference type="Proteomes" id="UP000814140">
    <property type="component" value="Unassembled WGS sequence"/>
</dbReference>
<proteinExistence type="predicted"/>
<protein>
    <submittedName>
        <fullName evidence="1">Uncharacterized protein</fullName>
    </submittedName>
</protein>
<sequence>MLIPGFTSVSRSDVTRRDLPEIVRRKGGGKGRGGGSGSKSSGSGGSKGKGSPSKPSKPVSIPGLPSGRHSATAYGGGGGKITVIPSGQFFAGRHVGGGTRNQIYGNSYYGSGYPGVSHGNRGVAGLPFPFYFWPIVWGGVFLGTEAYLYEQLEYGSPSNTSRPGGPMAQAQFQSNSMGTTFHILADNSTVASLISTINANCSSYLSVSNSSTAPIAYDASNTTGPVPEQAIQYYRASSVALTLDGYNNSAALGGDPRATASPLPVGIDTALLTCINVTTGESVPLVGAGMQLGAPVALISMSIVLVQFFQALF</sequence>
<comment type="caution">
    <text evidence="1">The sequence shown here is derived from an EMBL/GenBank/DDBJ whole genome shotgun (WGS) entry which is preliminary data.</text>
</comment>
<evidence type="ECO:0000313" key="2">
    <source>
        <dbReference type="Proteomes" id="UP000814140"/>
    </source>
</evidence>